<evidence type="ECO:0000313" key="1">
    <source>
        <dbReference type="EMBL" id="GAI15659.1"/>
    </source>
</evidence>
<comment type="caution">
    <text evidence="1">The sequence shown here is derived from an EMBL/GenBank/DDBJ whole genome shotgun (WGS) entry which is preliminary data.</text>
</comment>
<accession>X1NAI4</accession>
<feature type="non-terminal residue" evidence="1">
    <location>
        <position position="1"/>
    </location>
</feature>
<gene>
    <name evidence="1" type="ORF">S06H3_18544</name>
</gene>
<protein>
    <submittedName>
        <fullName evidence="1">Uncharacterized protein</fullName>
    </submittedName>
</protein>
<dbReference type="Pfam" id="PF07388">
    <property type="entry name" value="A-2_8-polyST"/>
    <property type="match status" value="1"/>
</dbReference>
<dbReference type="EMBL" id="BARV01009393">
    <property type="protein sequence ID" value="GAI15659.1"/>
    <property type="molecule type" value="Genomic_DNA"/>
</dbReference>
<organism evidence="1">
    <name type="scientific">marine sediment metagenome</name>
    <dbReference type="NCBI Taxonomy" id="412755"/>
    <lineage>
        <taxon>unclassified sequences</taxon>
        <taxon>metagenomes</taxon>
        <taxon>ecological metagenomes</taxon>
    </lineage>
</organism>
<dbReference type="AlphaFoldDB" id="X1NAI4"/>
<proteinExistence type="predicted"/>
<name>X1NAI4_9ZZZZ</name>
<sequence>IIFRIYKAFKKLMIILMVIEKIKKKKKDNKEKLYIISVMSPNINFLQIFRDKNISNKYFPVFSLIDEGVGTHASKKLWKIVRNFGNKNKKSNYFVKETEFKIKQIISNFLKEIVLKYFIVEKRFLFGKKCGRYIQNRSIVNSYKNIFKKRKKYIKITKKIFAPVIIITTPFSESKLASLKYELGIMEDVINILIKRGFNIFIKSHPTENTNKYIPILTKFKQEKVRLIPQNIVIEDLFLFHHQIYQ</sequence>
<dbReference type="InterPro" id="IPR010866">
    <property type="entry name" value="A-2_8-polyST"/>
</dbReference>
<reference evidence="1" key="1">
    <citation type="journal article" date="2014" name="Front. Microbiol.">
        <title>High frequency of phylogenetically diverse reductive dehalogenase-homologous genes in deep subseafloor sedimentary metagenomes.</title>
        <authorList>
            <person name="Kawai M."/>
            <person name="Futagami T."/>
            <person name="Toyoda A."/>
            <person name="Takaki Y."/>
            <person name="Nishi S."/>
            <person name="Hori S."/>
            <person name="Arai W."/>
            <person name="Tsubouchi T."/>
            <person name="Morono Y."/>
            <person name="Uchiyama I."/>
            <person name="Ito T."/>
            <person name="Fujiyama A."/>
            <person name="Inagaki F."/>
            <person name="Takami H."/>
        </authorList>
    </citation>
    <scope>NUCLEOTIDE SEQUENCE</scope>
    <source>
        <strain evidence="1">Expedition CK06-06</strain>
    </source>
</reference>